<proteinExistence type="predicted"/>
<keyword evidence="1" id="KW-1133">Transmembrane helix</keyword>
<dbReference type="InterPro" id="IPR038728">
    <property type="entry name" value="YkvI-like"/>
</dbReference>
<name>A0A9D1JVP9_9FIRM</name>
<dbReference type="PANTHER" id="PTHR37814:SF1">
    <property type="entry name" value="MEMBRANE PROTEIN"/>
    <property type="match status" value="1"/>
</dbReference>
<dbReference type="PANTHER" id="PTHR37814">
    <property type="entry name" value="CONSERVED MEMBRANE PROTEIN"/>
    <property type="match status" value="1"/>
</dbReference>
<accession>A0A9D1JVP9</accession>
<feature type="transmembrane region" description="Helical" evidence="1">
    <location>
        <begin position="149"/>
        <end position="169"/>
    </location>
</feature>
<feature type="transmembrane region" description="Helical" evidence="1">
    <location>
        <begin position="333"/>
        <end position="358"/>
    </location>
</feature>
<sequence length="373" mass="40315">MTEDKRIHWKSAIRISGAFVATIIGSGFASGQELVQFFTVYNIAGAVGAAIVSFLIYALFTSELFRFGKEQPPEKQSAFFTAYFGKRVGAALDWFCAIYIYGVFFIMLSGAGATMNQYFGVPNMVGSIIMAVVCAVTVLLGLKKLVDVMGAIGPVLVVATIVIGLYALIKNAGNLALVDETLPQMDFMKAAPNWFISGIIYPCFSYLTLTPVLPSMSAQAPNKRTSITAGIIGCLAFHLALLALVFAMFANLDVLGGKLVPNIALATVMDERVALVFSVMILLAIYSSACPMMWGTASKLFKDEHSLKYKLGTLALIAGGMVVSYFFPLDVLINFIFGLTGYAGAAIMAAMFVSKFILYRKKKMLKGENNEVH</sequence>
<dbReference type="EMBL" id="DVJK01000159">
    <property type="protein sequence ID" value="HIS67058.1"/>
    <property type="molecule type" value="Genomic_DNA"/>
</dbReference>
<protein>
    <recommendedName>
        <fullName evidence="4">Membrane protein YkvI</fullName>
    </recommendedName>
</protein>
<gene>
    <name evidence="2" type="ORF">IAC18_05780</name>
</gene>
<feature type="transmembrane region" description="Helical" evidence="1">
    <location>
        <begin position="37"/>
        <end position="60"/>
    </location>
</feature>
<comment type="caution">
    <text evidence="2">The sequence shown here is derived from an EMBL/GenBank/DDBJ whole genome shotgun (WGS) entry which is preliminary data.</text>
</comment>
<reference evidence="2" key="1">
    <citation type="submission" date="2020-10" db="EMBL/GenBank/DDBJ databases">
        <authorList>
            <person name="Gilroy R."/>
        </authorList>
    </citation>
    <scope>NUCLEOTIDE SEQUENCE</scope>
    <source>
        <strain evidence="2">ChiHjej10B9-9673</strain>
    </source>
</reference>
<feature type="transmembrane region" description="Helical" evidence="1">
    <location>
        <begin position="124"/>
        <end position="142"/>
    </location>
</feature>
<feature type="transmembrane region" description="Helical" evidence="1">
    <location>
        <begin position="194"/>
        <end position="214"/>
    </location>
</feature>
<keyword evidence="1" id="KW-0472">Membrane</keyword>
<evidence type="ECO:0000313" key="3">
    <source>
        <dbReference type="Proteomes" id="UP000824001"/>
    </source>
</evidence>
<feature type="transmembrane region" description="Helical" evidence="1">
    <location>
        <begin position="226"/>
        <end position="252"/>
    </location>
</feature>
<dbReference type="AlphaFoldDB" id="A0A9D1JVP9"/>
<feature type="transmembrane region" description="Helical" evidence="1">
    <location>
        <begin position="272"/>
        <end position="295"/>
    </location>
</feature>
<keyword evidence="1" id="KW-0812">Transmembrane</keyword>
<organism evidence="2 3">
    <name type="scientific">Candidatus Scatomorpha merdipullorum</name>
    <dbReference type="NCBI Taxonomy" id="2840927"/>
    <lineage>
        <taxon>Bacteria</taxon>
        <taxon>Bacillati</taxon>
        <taxon>Bacillota</taxon>
        <taxon>Clostridia</taxon>
        <taxon>Eubacteriales</taxon>
        <taxon>Candidatus Scatomorpha</taxon>
    </lineage>
</organism>
<evidence type="ECO:0000256" key="1">
    <source>
        <dbReference type="SAM" id="Phobius"/>
    </source>
</evidence>
<reference evidence="2" key="2">
    <citation type="journal article" date="2021" name="PeerJ">
        <title>Extensive microbial diversity within the chicken gut microbiome revealed by metagenomics and culture.</title>
        <authorList>
            <person name="Gilroy R."/>
            <person name="Ravi A."/>
            <person name="Getino M."/>
            <person name="Pursley I."/>
            <person name="Horton D.L."/>
            <person name="Alikhan N.F."/>
            <person name="Baker D."/>
            <person name="Gharbi K."/>
            <person name="Hall N."/>
            <person name="Watson M."/>
            <person name="Adriaenssens E.M."/>
            <person name="Foster-Nyarko E."/>
            <person name="Jarju S."/>
            <person name="Secka A."/>
            <person name="Antonio M."/>
            <person name="Oren A."/>
            <person name="Chaudhuri R.R."/>
            <person name="La Ragione R."/>
            <person name="Hildebrand F."/>
            <person name="Pallen M.J."/>
        </authorList>
    </citation>
    <scope>NUCLEOTIDE SEQUENCE</scope>
    <source>
        <strain evidence="2">ChiHjej10B9-9673</strain>
    </source>
</reference>
<evidence type="ECO:0008006" key="4">
    <source>
        <dbReference type="Google" id="ProtNLM"/>
    </source>
</evidence>
<evidence type="ECO:0000313" key="2">
    <source>
        <dbReference type="EMBL" id="HIS67058.1"/>
    </source>
</evidence>
<feature type="transmembrane region" description="Helical" evidence="1">
    <location>
        <begin position="91"/>
        <end position="112"/>
    </location>
</feature>
<dbReference type="Proteomes" id="UP000824001">
    <property type="component" value="Unassembled WGS sequence"/>
</dbReference>